<keyword evidence="1" id="KW-0472">Membrane</keyword>
<dbReference type="EMBL" id="MHJU01000001">
    <property type="protein sequence ID" value="OGY74253.1"/>
    <property type="molecule type" value="Genomic_DNA"/>
</dbReference>
<accession>A0A1G2ABJ4</accession>
<evidence type="ECO:0000313" key="2">
    <source>
        <dbReference type="EMBL" id="OGY74253.1"/>
    </source>
</evidence>
<evidence type="ECO:0000256" key="1">
    <source>
        <dbReference type="SAM" id="Phobius"/>
    </source>
</evidence>
<dbReference type="Proteomes" id="UP000178315">
    <property type="component" value="Unassembled WGS sequence"/>
</dbReference>
<dbReference type="Pfam" id="PF18895">
    <property type="entry name" value="T4SS_pilin"/>
    <property type="match status" value="1"/>
</dbReference>
<gene>
    <name evidence="2" type="ORF">A3H61_01355</name>
</gene>
<sequence length="197" mass="21047">MKKHLSVTFLFIIFLIIPLYVKAQEPFQCDTPDYGKAGSKERCGVRGTDNLTIECDPADGELVCSSNEFNTCKTRVCLVGVGGKCGNNSICEGGSVCNIPSGQSEGRCDTSPDDDTASSSDLRDTIRRILNVILGFLGIITVVMVIYGGFMWLTAAGNDDNVAKGRHTLLWAALGAILIGIAWTVSSYILSVAEKVG</sequence>
<protein>
    <submittedName>
        <fullName evidence="2">Uncharacterized protein</fullName>
    </submittedName>
</protein>
<dbReference type="AlphaFoldDB" id="A0A1G2ABJ4"/>
<name>A0A1G2ABJ4_9BACT</name>
<comment type="caution">
    <text evidence="2">The sequence shown here is derived from an EMBL/GenBank/DDBJ whole genome shotgun (WGS) entry which is preliminary data.</text>
</comment>
<reference evidence="2 3" key="1">
    <citation type="journal article" date="2016" name="Nat. Commun.">
        <title>Thousands of microbial genomes shed light on interconnected biogeochemical processes in an aquifer system.</title>
        <authorList>
            <person name="Anantharaman K."/>
            <person name="Brown C.T."/>
            <person name="Hug L.A."/>
            <person name="Sharon I."/>
            <person name="Castelle C.J."/>
            <person name="Probst A.J."/>
            <person name="Thomas B.C."/>
            <person name="Singh A."/>
            <person name="Wilkins M.J."/>
            <person name="Karaoz U."/>
            <person name="Brodie E.L."/>
            <person name="Williams K.H."/>
            <person name="Hubbard S.S."/>
            <person name="Banfield J.F."/>
        </authorList>
    </citation>
    <scope>NUCLEOTIDE SEQUENCE [LARGE SCALE GENOMIC DNA]</scope>
</reference>
<proteinExistence type="predicted"/>
<organism evidence="2 3">
    <name type="scientific">Candidatus Jacksonbacteria bacterium RIFCSPLOWO2_02_FULL_44_20</name>
    <dbReference type="NCBI Taxonomy" id="1798460"/>
    <lineage>
        <taxon>Bacteria</taxon>
        <taxon>Candidatus Jacksoniibacteriota</taxon>
    </lineage>
</organism>
<keyword evidence="1" id="KW-0812">Transmembrane</keyword>
<feature type="transmembrane region" description="Helical" evidence="1">
    <location>
        <begin position="168"/>
        <end position="190"/>
    </location>
</feature>
<evidence type="ECO:0000313" key="3">
    <source>
        <dbReference type="Proteomes" id="UP000178315"/>
    </source>
</evidence>
<keyword evidence="1" id="KW-1133">Transmembrane helix</keyword>
<dbReference type="InterPro" id="IPR043993">
    <property type="entry name" value="T4SS_pilin"/>
</dbReference>
<feature type="transmembrane region" description="Helical" evidence="1">
    <location>
        <begin position="129"/>
        <end position="156"/>
    </location>
</feature>